<name>F4W8U0_ACREC</name>
<dbReference type="EMBL" id="GL887933">
    <property type="protein sequence ID" value="EGI69373.1"/>
    <property type="molecule type" value="Genomic_DNA"/>
</dbReference>
<accession>F4W8U0</accession>
<proteinExistence type="predicted"/>
<evidence type="ECO:0000313" key="1">
    <source>
        <dbReference type="EMBL" id="EGI69373.1"/>
    </source>
</evidence>
<protein>
    <submittedName>
        <fullName evidence="1">Uncharacterized protein</fullName>
    </submittedName>
</protein>
<keyword evidence="2" id="KW-1185">Reference proteome</keyword>
<evidence type="ECO:0000313" key="2">
    <source>
        <dbReference type="Proteomes" id="UP000007755"/>
    </source>
</evidence>
<dbReference type="AlphaFoldDB" id="F4W8U0"/>
<organism evidence="2">
    <name type="scientific">Acromyrmex echinatior</name>
    <name type="common">Panamanian leafcutter ant</name>
    <name type="synonym">Acromyrmex octospinosus echinatior</name>
    <dbReference type="NCBI Taxonomy" id="103372"/>
    <lineage>
        <taxon>Eukaryota</taxon>
        <taxon>Metazoa</taxon>
        <taxon>Ecdysozoa</taxon>
        <taxon>Arthropoda</taxon>
        <taxon>Hexapoda</taxon>
        <taxon>Insecta</taxon>
        <taxon>Pterygota</taxon>
        <taxon>Neoptera</taxon>
        <taxon>Endopterygota</taxon>
        <taxon>Hymenoptera</taxon>
        <taxon>Apocrita</taxon>
        <taxon>Aculeata</taxon>
        <taxon>Formicoidea</taxon>
        <taxon>Formicidae</taxon>
        <taxon>Myrmicinae</taxon>
        <taxon>Acromyrmex</taxon>
    </lineage>
</organism>
<dbReference type="Proteomes" id="UP000007755">
    <property type="component" value="Unassembled WGS sequence"/>
</dbReference>
<reference evidence="1" key="1">
    <citation type="submission" date="2011-02" db="EMBL/GenBank/DDBJ databases">
        <title>The genome of the leaf-cutting ant Acromyrmex echinatior suggests key adaptations to social evolution and fungus farming.</title>
        <authorList>
            <person name="Nygaard S."/>
            <person name="Zhang G."/>
        </authorList>
    </citation>
    <scope>NUCLEOTIDE SEQUENCE</scope>
</reference>
<gene>
    <name evidence="1" type="ORF">G5I_01877</name>
</gene>
<dbReference type="InParanoid" id="F4W8U0"/>
<sequence>MSLAEKPNKPMRRWLESLPTSQAKANLAVPFHRIRRLLKHPIATIFQQQRSSRRALIYGIPSKGRTIKFNALADKLRHVLAEEEDVKIS</sequence>